<evidence type="ECO:0000256" key="2">
    <source>
        <dbReference type="ARBA" id="ARBA00022517"/>
    </source>
</evidence>
<keyword evidence="3 13" id="KW-0547">Nucleotide-binding</keyword>
<dbReference type="GO" id="GO:0003723">
    <property type="term" value="F:RNA binding"/>
    <property type="evidence" value="ECO:0007669"/>
    <property type="project" value="UniProtKB-KW"/>
</dbReference>
<dbReference type="InterPro" id="IPR011545">
    <property type="entry name" value="DEAD/DEAH_box_helicase_dom"/>
</dbReference>
<dbReference type="SMART" id="SM00487">
    <property type="entry name" value="DEXDc"/>
    <property type="match status" value="1"/>
</dbReference>
<feature type="domain" description="DEAD-box RNA helicase Q" evidence="17">
    <location>
        <begin position="70"/>
        <end position="98"/>
    </location>
</feature>
<dbReference type="Gene3D" id="3.40.50.300">
    <property type="entry name" value="P-loop containing nucleotide triphosphate hydrolases"/>
    <property type="match status" value="2"/>
</dbReference>
<dbReference type="GO" id="GO:0005524">
    <property type="term" value="F:ATP binding"/>
    <property type="evidence" value="ECO:0007669"/>
    <property type="project" value="UniProtKB-KW"/>
</dbReference>
<feature type="compositionally biased region" description="Basic and acidic residues" evidence="14">
    <location>
        <begin position="29"/>
        <end position="39"/>
    </location>
</feature>
<organism evidence="18 19">
    <name type="scientific">Lasiodiplodia theobromae</name>
    <dbReference type="NCBI Taxonomy" id="45133"/>
    <lineage>
        <taxon>Eukaryota</taxon>
        <taxon>Fungi</taxon>
        <taxon>Dikarya</taxon>
        <taxon>Ascomycota</taxon>
        <taxon>Pezizomycotina</taxon>
        <taxon>Dothideomycetes</taxon>
        <taxon>Dothideomycetes incertae sedis</taxon>
        <taxon>Botryosphaeriales</taxon>
        <taxon>Botryosphaeriaceae</taxon>
        <taxon>Lasiodiplodia</taxon>
    </lineage>
</organism>
<dbReference type="InterPro" id="IPR014014">
    <property type="entry name" value="RNA_helicase_DEAD_Q_motif"/>
</dbReference>
<evidence type="ECO:0000256" key="5">
    <source>
        <dbReference type="ARBA" id="ARBA00022806"/>
    </source>
</evidence>
<dbReference type="GO" id="GO:0010467">
    <property type="term" value="P:gene expression"/>
    <property type="evidence" value="ECO:0007669"/>
    <property type="project" value="UniProtKB-ARBA"/>
</dbReference>
<comment type="caution">
    <text evidence="18">The sequence shown here is derived from an EMBL/GenBank/DDBJ whole genome shotgun (WGS) entry which is preliminary data.</text>
</comment>
<dbReference type="OrthoDB" id="10261904at2759"/>
<dbReference type="SUPFAM" id="SSF52540">
    <property type="entry name" value="P-loop containing nucleoside triphosphate hydrolases"/>
    <property type="match status" value="1"/>
</dbReference>
<evidence type="ECO:0000256" key="10">
    <source>
        <dbReference type="ARBA" id="ARBA00024394"/>
    </source>
</evidence>
<keyword evidence="6 13" id="KW-0067">ATP-binding</keyword>
<feature type="domain" description="Helicase ATP-binding" evidence="15">
    <location>
        <begin position="101"/>
        <end position="273"/>
    </location>
</feature>
<feature type="compositionally biased region" description="Basic and acidic residues" evidence="14">
    <location>
        <begin position="485"/>
        <end position="495"/>
    </location>
</feature>
<dbReference type="PROSITE" id="PS51195">
    <property type="entry name" value="Q_MOTIF"/>
    <property type="match status" value="1"/>
</dbReference>
<keyword evidence="8" id="KW-0539">Nucleus</keyword>
<dbReference type="PANTHER" id="PTHR47959:SF24">
    <property type="entry name" value="ATP-DEPENDENT RNA HELICASE"/>
    <property type="match status" value="1"/>
</dbReference>
<evidence type="ECO:0000256" key="9">
    <source>
        <dbReference type="ARBA" id="ARBA00024350"/>
    </source>
</evidence>
<keyword evidence="19" id="KW-1185">Reference proteome</keyword>
<feature type="compositionally biased region" description="Basic residues" evidence="14">
    <location>
        <begin position="471"/>
        <end position="484"/>
    </location>
</feature>
<reference evidence="18 19" key="1">
    <citation type="journal article" date="2019" name="Sci. Rep.">
        <title>A multi-omics analysis of the grapevine pathogen Lasiodiplodia theobromae reveals that temperature affects the expression of virulence- and pathogenicity-related genes.</title>
        <authorList>
            <person name="Felix C."/>
            <person name="Meneses R."/>
            <person name="Goncalves M.F.M."/>
            <person name="Tilleman L."/>
            <person name="Duarte A.S."/>
            <person name="Jorrin-Novo J.V."/>
            <person name="Van de Peer Y."/>
            <person name="Deforce D."/>
            <person name="Van Nieuwerburgh F."/>
            <person name="Esteves A.C."/>
            <person name="Alves A."/>
        </authorList>
    </citation>
    <scope>NUCLEOTIDE SEQUENCE [LARGE SCALE GENOMIC DNA]</scope>
    <source>
        <strain evidence="18 19">LA-SOL3</strain>
    </source>
</reference>
<evidence type="ECO:0000256" key="7">
    <source>
        <dbReference type="ARBA" id="ARBA00022884"/>
    </source>
</evidence>
<evidence type="ECO:0000256" key="11">
    <source>
        <dbReference type="ARBA" id="ARBA00024398"/>
    </source>
</evidence>
<comment type="subcellular location">
    <subcellularLocation>
        <location evidence="1">Nucleus</location>
    </subcellularLocation>
</comment>
<keyword evidence="4 13" id="KW-0378">Hydrolase</keyword>
<evidence type="ECO:0000313" key="18">
    <source>
        <dbReference type="EMBL" id="KAB2576520.1"/>
    </source>
</evidence>
<dbReference type="PANTHER" id="PTHR47959">
    <property type="entry name" value="ATP-DEPENDENT RNA HELICASE RHLE-RELATED"/>
    <property type="match status" value="1"/>
</dbReference>
<keyword evidence="7" id="KW-0694">RNA-binding</keyword>
<dbReference type="InterPro" id="IPR027417">
    <property type="entry name" value="P-loop_NTPase"/>
</dbReference>
<dbReference type="PROSITE" id="PS51192">
    <property type="entry name" value="HELICASE_ATP_BIND_1"/>
    <property type="match status" value="1"/>
</dbReference>
<dbReference type="AlphaFoldDB" id="A0A5N5DG89"/>
<dbReference type="CDD" id="cd17954">
    <property type="entry name" value="DEADc_DDX47"/>
    <property type="match status" value="1"/>
</dbReference>
<evidence type="ECO:0000313" key="19">
    <source>
        <dbReference type="Proteomes" id="UP000325902"/>
    </source>
</evidence>
<feature type="region of interest" description="Disordered" evidence="14">
    <location>
        <begin position="1"/>
        <end position="68"/>
    </location>
</feature>
<dbReference type="GO" id="GO:0005829">
    <property type="term" value="C:cytosol"/>
    <property type="evidence" value="ECO:0007669"/>
    <property type="project" value="TreeGrafter"/>
</dbReference>
<dbReference type="PROSITE" id="PS00039">
    <property type="entry name" value="DEAD_ATP_HELICASE"/>
    <property type="match status" value="1"/>
</dbReference>
<dbReference type="InterPro" id="IPR000629">
    <property type="entry name" value="RNA-helicase_DEAD-box_CS"/>
</dbReference>
<dbReference type="PROSITE" id="PS51194">
    <property type="entry name" value="HELICASE_CTER"/>
    <property type="match status" value="1"/>
</dbReference>
<comment type="similarity">
    <text evidence="9">Belongs to the DEAD box helicase family. DDX47/RRP3 subfamily.</text>
</comment>
<feature type="compositionally biased region" description="Basic and acidic residues" evidence="14">
    <location>
        <begin position="459"/>
        <end position="470"/>
    </location>
</feature>
<keyword evidence="5 13" id="KW-0347">Helicase</keyword>
<evidence type="ECO:0000256" key="12">
    <source>
        <dbReference type="PROSITE-ProRule" id="PRU00552"/>
    </source>
</evidence>
<dbReference type="EMBL" id="VCHE01000023">
    <property type="protein sequence ID" value="KAB2576520.1"/>
    <property type="molecule type" value="Genomic_DNA"/>
</dbReference>
<dbReference type="GO" id="GO:0005634">
    <property type="term" value="C:nucleus"/>
    <property type="evidence" value="ECO:0007669"/>
    <property type="project" value="UniProtKB-SubCell"/>
</dbReference>
<evidence type="ECO:0000259" key="16">
    <source>
        <dbReference type="PROSITE" id="PS51194"/>
    </source>
</evidence>
<feature type="region of interest" description="Disordered" evidence="14">
    <location>
        <begin position="459"/>
        <end position="495"/>
    </location>
</feature>
<dbReference type="SMART" id="SM00490">
    <property type="entry name" value="HELICc"/>
    <property type="match status" value="1"/>
</dbReference>
<proteinExistence type="inferred from homology"/>
<feature type="short sequence motif" description="Q motif" evidence="12">
    <location>
        <begin position="70"/>
        <end position="98"/>
    </location>
</feature>
<dbReference type="InterPro" id="IPR050079">
    <property type="entry name" value="DEAD_box_RNA_helicase"/>
</dbReference>
<dbReference type="Pfam" id="PF00270">
    <property type="entry name" value="DEAD"/>
    <property type="match status" value="1"/>
</dbReference>
<protein>
    <recommendedName>
        <fullName evidence="11">ATP-dependent rRNA helicase RRP3</fullName>
    </recommendedName>
    <alternativeName>
        <fullName evidence="10">ATP-dependent rRNA helicase rrp3</fullName>
    </alternativeName>
</protein>
<dbReference type="InterPro" id="IPR044765">
    <property type="entry name" value="DDX47/Rrp3_DEADc"/>
</dbReference>
<dbReference type="InterPro" id="IPR014001">
    <property type="entry name" value="Helicase_ATP-bd"/>
</dbReference>
<evidence type="ECO:0000256" key="13">
    <source>
        <dbReference type="RuleBase" id="RU000492"/>
    </source>
</evidence>
<name>A0A5N5DG89_9PEZI</name>
<sequence>MPALKKRKLSGEPAEAKSKATAASTRDAPSTKHKAEPTKLAEPNSDDAQSDAEESSSGEVEATQGEQARKSFRDLGIIEELCNSCEALGFKSPTPIQAESIPLALQGRDLIGLAETGSGKTAAFALPILQDLMERQQKLFGLILAPTRELAYQISQQFEALGSLIGVKCAVLVGGMDMTPQQIALGKNPHIVVATPGRLLDHLENTKGFSLKQLKYLVMDEADRLLDLDFGPIIDKILKVLPKEGRRTYLFSATMSSKVESLQRASLSNPLRVSISSSSHQTVSTLIQHYLFVPHKHKDLYLIHLLNDMIGHPTIIFTRTVNETQRIAILLRTLGFGAIPLHGQLSQSARLGALGKFKSKSRDILVATDVAARGLDIPSVSYVINYDLPPDSKTYVHRVGRTARAGKSGKAISLVTQYDVEIWLRIETALGKKLPSETVEKEEVMILAERVGEAQRAAVREMKDLHENRGKKGSVLRGRRGGGKRGRDNMDQEEG</sequence>
<feature type="domain" description="Helicase C-terminal" evidence="16">
    <location>
        <begin position="301"/>
        <end position="446"/>
    </location>
</feature>
<gene>
    <name evidence="18" type="primary">RRP3</name>
    <name evidence="18" type="ORF">DBV05_g4842</name>
</gene>
<evidence type="ECO:0000256" key="6">
    <source>
        <dbReference type="ARBA" id="ARBA00022840"/>
    </source>
</evidence>
<dbReference type="GO" id="GO:0003724">
    <property type="term" value="F:RNA helicase activity"/>
    <property type="evidence" value="ECO:0007669"/>
    <property type="project" value="InterPro"/>
</dbReference>
<evidence type="ECO:0000256" key="4">
    <source>
        <dbReference type="ARBA" id="ARBA00022801"/>
    </source>
</evidence>
<evidence type="ECO:0000259" key="15">
    <source>
        <dbReference type="PROSITE" id="PS51192"/>
    </source>
</evidence>
<evidence type="ECO:0000256" key="1">
    <source>
        <dbReference type="ARBA" id="ARBA00004123"/>
    </source>
</evidence>
<evidence type="ECO:0000256" key="8">
    <source>
        <dbReference type="ARBA" id="ARBA00023242"/>
    </source>
</evidence>
<dbReference type="InterPro" id="IPR001650">
    <property type="entry name" value="Helicase_C-like"/>
</dbReference>
<dbReference type="GO" id="GO:0042254">
    <property type="term" value="P:ribosome biogenesis"/>
    <property type="evidence" value="ECO:0007669"/>
    <property type="project" value="UniProtKB-KW"/>
</dbReference>
<keyword evidence="2" id="KW-0690">Ribosome biogenesis</keyword>
<dbReference type="GO" id="GO:0016787">
    <property type="term" value="F:hydrolase activity"/>
    <property type="evidence" value="ECO:0007669"/>
    <property type="project" value="UniProtKB-KW"/>
</dbReference>
<dbReference type="Proteomes" id="UP000325902">
    <property type="component" value="Unassembled WGS sequence"/>
</dbReference>
<evidence type="ECO:0000259" key="17">
    <source>
        <dbReference type="PROSITE" id="PS51195"/>
    </source>
</evidence>
<feature type="compositionally biased region" description="Acidic residues" evidence="14">
    <location>
        <begin position="44"/>
        <end position="56"/>
    </location>
</feature>
<evidence type="ECO:0000256" key="14">
    <source>
        <dbReference type="SAM" id="MobiDB-lite"/>
    </source>
</evidence>
<accession>A0A5N5DG89</accession>
<dbReference type="Pfam" id="PF00271">
    <property type="entry name" value="Helicase_C"/>
    <property type="match status" value="1"/>
</dbReference>
<evidence type="ECO:0000256" key="3">
    <source>
        <dbReference type="ARBA" id="ARBA00022741"/>
    </source>
</evidence>
<dbReference type="CDD" id="cd18787">
    <property type="entry name" value="SF2_C_DEAD"/>
    <property type="match status" value="1"/>
</dbReference>